<dbReference type="GO" id="GO:0042802">
    <property type="term" value="F:identical protein binding"/>
    <property type="evidence" value="ECO:0007669"/>
    <property type="project" value="TreeGrafter"/>
</dbReference>
<comment type="pathway">
    <text evidence="1">Pyrimidine metabolism; CTP biosynthesis via de novo pathway; CTP from UDP: step 2/2.</text>
</comment>
<sequence length="410" mass="46195">MVERLEKVGLSFAAQDESDKRMEIIEFPSHPFFIGAQFHPELKSRPGKASPLFLGLIEASCGELETVMSPASAHQNVISNGTKNVFVNGSSKKATNGLADTDDEFTTMMTLPNRHHKPGTEPHTIHSITHHSNLQYVNDVRNVLSSTEFAVLENSYLSTVIKLAKMGNRFSAKLFHFFMQRRILTRGQVLWFSFADQPIRLQRDGGRMNSLEKVSLGAAIISEGIIVGRSSGKRIPQERLLKYRHYEVFSKLPWGKIGYEALSESILKMNAHSWSKERYDVQGFVWAIIFWSFAAVPDLGITIATPCETSASSDPLCFQWKSVKYGSMSKVILVEKRENVLVKTIIGESKAFEHLVQQTHPDDRDFDSVVCLVTQGYNMTREDWVRGEIDILVASGQIGNQQRRQRCANP</sequence>
<dbReference type="EC" id="6.3.4.2" evidence="3"/>
<dbReference type="GO" id="GO:0019856">
    <property type="term" value="P:pyrimidine nucleobase biosynthetic process"/>
    <property type="evidence" value="ECO:0007669"/>
    <property type="project" value="TreeGrafter"/>
</dbReference>
<dbReference type="AlphaFoldDB" id="A0A6D2JQQ3"/>
<dbReference type="InterPro" id="IPR017926">
    <property type="entry name" value="GATASE"/>
</dbReference>
<dbReference type="PROSITE" id="PS51273">
    <property type="entry name" value="GATASE_TYPE_1"/>
    <property type="match status" value="1"/>
</dbReference>
<evidence type="ECO:0000256" key="3">
    <source>
        <dbReference type="ARBA" id="ARBA00012291"/>
    </source>
</evidence>
<comment type="similarity">
    <text evidence="2">Belongs to the CTP synthase family.</text>
</comment>
<dbReference type="EMBL" id="CACVBM020001491">
    <property type="protein sequence ID" value="CAA7051767.1"/>
    <property type="molecule type" value="Genomic_DNA"/>
</dbReference>
<name>A0A6D2JQQ3_9BRAS</name>
<dbReference type="InterPro" id="IPR004468">
    <property type="entry name" value="CTP_synthase"/>
</dbReference>
<dbReference type="EMBL" id="CACVBM020001201">
    <property type="protein sequence ID" value="CAA7038955.1"/>
    <property type="molecule type" value="Genomic_DNA"/>
</dbReference>
<comment type="catalytic activity">
    <reaction evidence="9">
        <text>UTP + L-glutamine + ATP + H2O = CTP + L-glutamate + ADP + phosphate + 2 H(+)</text>
        <dbReference type="Rhea" id="RHEA:26426"/>
        <dbReference type="ChEBI" id="CHEBI:15377"/>
        <dbReference type="ChEBI" id="CHEBI:15378"/>
        <dbReference type="ChEBI" id="CHEBI:29985"/>
        <dbReference type="ChEBI" id="CHEBI:30616"/>
        <dbReference type="ChEBI" id="CHEBI:37563"/>
        <dbReference type="ChEBI" id="CHEBI:43474"/>
        <dbReference type="ChEBI" id="CHEBI:46398"/>
        <dbReference type="ChEBI" id="CHEBI:58359"/>
        <dbReference type="ChEBI" id="CHEBI:456216"/>
        <dbReference type="EC" id="6.3.4.2"/>
    </reaction>
</comment>
<evidence type="ECO:0000313" key="13">
    <source>
        <dbReference type="Proteomes" id="UP000467841"/>
    </source>
</evidence>
<evidence type="ECO:0000256" key="4">
    <source>
        <dbReference type="ARBA" id="ARBA00022598"/>
    </source>
</evidence>
<organism evidence="11 13">
    <name type="scientific">Microthlaspi erraticum</name>
    <dbReference type="NCBI Taxonomy" id="1685480"/>
    <lineage>
        <taxon>Eukaryota</taxon>
        <taxon>Viridiplantae</taxon>
        <taxon>Streptophyta</taxon>
        <taxon>Embryophyta</taxon>
        <taxon>Tracheophyta</taxon>
        <taxon>Spermatophyta</taxon>
        <taxon>Magnoliopsida</taxon>
        <taxon>eudicotyledons</taxon>
        <taxon>Gunneridae</taxon>
        <taxon>Pentapetalae</taxon>
        <taxon>rosids</taxon>
        <taxon>malvids</taxon>
        <taxon>Brassicales</taxon>
        <taxon>Brassicaceae</taxon>
        <taxon>Coluteocarpeae</taxon>
        <taxon>Microthlaspi</taxon>
    </lineage>
</organism>
<keyword evidence="7" id="KW-0315">Glutamine amidotransferase</keyword>
<evidence type="ECO:0000256" key="5">
    <source>
        <dbReference type="ARBA" id="ARBA00022741"/>
    </source>
</evidence>
<keyword evidence="5" id="KW-0547">Nucleotide-binding</keyword>
<dbReference type="Gene3D" id="3.40.50.880">
    <property type="match status" value="1"/>
</dbReference>
<evidence type="ECO:0000256" key="6">
    <source>
        <dbReference type="ARBA" id="ARBA00022840"/>
    </source>
</evidence>
<evidence type="ECO:0000259" key="10">
    <source>
        <dbReference type="Pfam" id="PF00117"/>
    </source>
</evidence>
<dbReference type="Pfam" id="PF00117">
    <property type="entry name" value="GATase"/>
    <property type="match status" value="1"/>
</dbReference>
<dbReference type="OrthoDB" id="1114060at2759"/>
<keyword evidence="8" id="KW-0665">Pyrimidine biosynthesis</keyword>
<dbReference type="GO" id="GO:0005524">
    <property type="term" value="F:ATP binding"/>
    <property type="evidence" value="ECO:0007669"/>
    <property type="project" value="UniProtKB-KW"/>
</dbReference>
<evidence type="ECO:0000256" key="9">
    <source>
        <dbReference type="ARBA" id="ARBA00047781"/>
    </source>
</evidence>
<evidence type="ECO:0000256" key="1">
    <source>
        <dbReference type="ARBA" id="ARBA00005171"/>
    </source>
</evidence>
<proteinExistence type="inferred from homology"/>
<evidence type="ECO:0000256" key="2">
    <source>
        <dbReference type="ARBA" id="ARBA00007533"/>
    </source>
</evidence>
<feature type="domain" description="Glutamine amidotransferase" evidence="10">
    <location>
        <begin position="5"/>
        <end position="58"/>
    </location>
</feature>
<dbReference type="UniPathway" id="UPA00159">
    <property type="reaction ID" value="UER00277"/>
</dbReference>
<evidence type="ECO:0000256" key="8">
    <source>
        <dbReference type="ARBA" id="ARBA00022975"/>
    </source>
</evidence>
<dbReference type="PANTHER" id="PTHR11550">
    <property type="entry name" value="CTP SYNTHASE"/>
    <property type="match status" value="1"/>
</dbReference>
<accession>A0A6D2JQQ3</accession>
<keyword evidence="6" id="KW-0067">ATP-binding</keyword>
<dbReference type="Proteomes" id="UP000467841">
    <property type="component" value="Unassembled WGS sequence"/>
</dbReference>
<gene>
    <name evidence="11" type="ORF">MERR_LOCUS26190</name>
    <name evidence="12" type="ORF">MERR_LOCUS39002</name>
</gene>
<dbReference type="PANTHER" id="PTHR11550:SF34">
    <property type="entry name" value="CTP SYNTHASE"/>
    <property type="match status" value="1"/>
</dbReference>
<evidence type="ECO:0000313" key="11">
    <source>
        <dbReference type="EMBL" id="CAA7038955.1"/>
    </source>
</evidence>
<protein>
    <recommendedName>
        <fullName evidence="3">CTP synthase (glutamine hydrolyzing)</fullName>
        <ecNumber evidence="3">6.3.4.2</ecNumber>
    </recommendedName>
</protein>
<dbReference type="SUPFAM" id="SSF52317">
    <property type="entry name" value="Class I glutamine amidotransferase-like"/>
    <property type="match status" value="1"/>
</dbReference>
<evidence type="ECO:0000313" key="12">
    <source>
        <dbReference type="EMBL" id="CAA7051767.1"/>
    </source>
</evidence>
<reference evidence="11 13" key="1">
    <citation type="submission" date="2020-01" db="EMBL/GenBank/DDBJ databases">
        <authorList>
            <person name="Mishra B."/>
        </authorList>
    </citation>
    <scope>NUCLEOTIDE SEQUENCE [LARGE SCALE GENOMIC DNA]</scope>
</reference>
<evidence type="ECO:0000256" key="7">
    <source>
        <dbReference type="ARBA" id="ARBA00022962"/>
    </source>
</evidence>
<keyword evidence="13" id="KW-1185">Reference proteome</keyword>
<dbReference type="GO" id="GO:0044210">
    <property type="term" value="P:'de novo' CTP biosynthetic process"/>
    <property type="evidence" value="ECO:0007669"/>
    <property type="project" value="UniProtKB-UniPathway"/>
</dbReference>
<keyword evidence="4" id="KW-0436">Ligase</keyword>
<dbReference type="InterPro" id="IPR029062">
    <property type="entry name" value="Class_I_gatase-like"/>
</dbReference>
<dbReference type="GO" id="GO:0003883">
    <property type="term" value="F:CTP synthase activity"/>
    <property type="evidence" value="ECO:0007669"/>
    <property type="project" value="UniProtKB-EC"/>
</dbReference>